<organism evidence="2 3">
    <name type="scientific">Rotaria magnacalcarata</name>
    <dbReference type="NCBI Taxonomy" id="392030"/>
    <lineage>
        <taxon>Eukaryota</taxon>
        <taxon>Metazoa</taxon>
        <taxon>Spiralia</taxon>
        <taxon>Gnathifera</taxon>
        <taxon>Rotifera</taxon>
        <taxon>Eurotatoria</taxon>
        <taxon>Bdelloidea</taxon>
        <taxon>Philodinida</taxon>
        <taxon>Philodinidae</taxon>
        <taxon>Rotaria</taxon>
    </lineage>
</organism>
<accession>A0A8S3B8B0</accession>
<dbReference type="AlphaFoldDB" id="A0A8S3B8B0"/>
<comment type="caution">
    <text evidence="2">The sequence shown here is derived from an EMBL/GenBank/DDBJ whole genome shotgun (WGS) entry which is preliminary data.</text>
</comment>
<dbReference type="Proteomes" id="UP000681720">
    <property type="component" value="Unassembled WGS sequence"/>
</dbReference>
<dbReference type="EMBL" id="CAJOBJ010145026">
    <property type="protein sequence ID" value="CAF4780134.1"/>
    <property type="molecule type" value="Genomic_DNA"/>
</dbReference>
<protein>
    <submittedName>
        <fullName evidence="2">Uncharacterized protein</fullName>
    </submittedName>
</protein>
<name>A0A8S3B8B0_9BILA</name>
<feature type="non-terminal residue" evidence="2">
    <location>
        <position position="1"/>
    </location>
</feature>
<evidence type="ECO:0000313" key="3">
    <source>
        <dbReference type="Proteomes" id="UP000681720"/>
    </source>
</evidence>
<reference evidence="2" key="1">
    <citation type="submission" date="2021-02" db="EMBL/GenBank/DDBJ databases">
        <authorList>
            <person name="Nowell W R."/>
        </authorList>
    </citation>
    <scope>NUCLEOTIDE SEQUENCE</scope>
</reference>
<evidence type="ECO:0000313" key="1">
    <source>
        <dbReference type="EMBL" id="CAF4583960.1"/>
    </source>
</evidence>
<dbReference type="EMBL" id="CAJOBJ010100210">
    <property type="protein sequence ID" value="CAF4583960.1"/>
    <property type="molecule type" value="Genomic_DNA"/>
</dbReference>
<evidence type="ECO:0000313" key="2">
    <source>
        <dbReference type="EMBL" id="CAF4780134.1"/>
    </source>
</evidence>
<proteinExistence type="predicted"/>
<gene>
    <name evidence="1" type="ORF">GIL414_LOCUS38203</name>
    <name evidence="2" type="ORF">GIL414_LOCUS46304</name>
</gene>
<sequence>DDKSVSKTFVSVCLIIDNIPKQVYFIPKAGSSASDVEDELFIIAKRFKITNYTSSVT</sequence>